<dbReference type="Proteomes" id="UP000199073">
    <property type="component" value="Unassembled WGS sequence"/>
</dbReference>
<dbReference type="PANTHER" id="PTHR43540">
    <property type="entry name" value="PEROXYUREIDOACRYLATE/UREIDOACRYLATE AMIDOHYDROLASE-RELATED"/>
    <property type="match status" value="1"/>
</dbReference>
<reference evidence="3 4" key="1">
    <citation type="submission" date="2016-10" db="EMBL/GenBank/DDBJ databases">
        <authorList>
            <person name="de Groot N.N."/>
        </authorList>
    </citation>
    <scope>NUCLEOTIDE SEQUENCE [LARGE SCALE GENOMIC DNA]</scope>
    <source>
        <strain evidence="3 4">DSM 12130</strain>
    </source>
</reference>
<dbReference type="InterPro" id="IPR036380">
    <property type="entry name" value="Isochorismatase-like_sf"/>
</dbReference>
<keyword evidence="1" id="KW-0378">Hydrolase</keyword>
<evidence type="ECO:0000256" key="1">
    <source>
        <dbReference type="ARBA" id="ARBA00022801"/>
    </source>
</evidence>
<dbReference type="Pfam" id="PF00857">
    <property type="entry name" value="Isochorismatase"/>
    <property type="match status" value="1"/>
</dbReference>
<evidence type="ECO:0000313" key="3">
    <source>
        <dbReference type="EMBL" id="SDP72576.1"/>
    </source>
</evidence>
<dbReference type="Gene3D" id="3.40.50.850">
    <property type="entry name" value="Isochorismatase-like"/>
    <property type="match status" value="1"/>
</dbReference>
<feature type="domain" description="Isochorismatase-like" evidence="2">
    <location>
        <begin position="26"/>
        <end position="215"/>
    </location>
</feature>
<dbReference type="CDD" id="cd00431">
    <property type="entry name" value="cysteine_hydrolases"/>
    <property type="match status" value="1"/>
</dbReference>
<proteinExistence type="predicted"/>
<dbReference type="RefSeq" id="WP_092225753.1">
    <property type="nucleotide sequence ID" value="NZ_FNJI01000039.1"/>
</dbReference>
<name>A0A1H0V3C2_9BACT</name>
<dbReference type="InterPro" id="IPR000868">
    <property type="entry name" value="Isochorismatase-like_dom"/>
</dbReference>
<dbReference type="STRING" id="91360.SAMN05660330_03841"/>
<dbReference type="InterPro" id="IPR050272">
    <property type="entry name" value="Isochorismatase-like_hydrls"/>
</dbReference>
<dbReference type="EMBL" id="FNJI01000039">
    <property type="protein sequence ID" value="SDP72576.1"/>
    <property type="molecule type" value="Genomic_DNA"/>
</dbReference>
<sequence>MKAYFNGVRKNITDKMSELYLNPEKTAIVTIDMCMGHLSEAPEAPCPAPRARQIVEPINSFTSTCRKLGIPVINVRSTLRADGSDDINGNISAWRLTFPMTTGSIPGIDQHAIEESQWCDFGIDVQDNDYIVSGKKRLSAFYTTDLELLIRNLRKEVIVLTGAMTDCCVLNTAFDGANRDFRVIVPRDLCRGFEDMEESALRIISLYLGLVLDSDELVTEWETSTGRN</sequence>
<dbReference type="PANTHER" id="PTHR43540:SF6">
    <property type="entry name" value="ISOCHORISMATASE-LIKE DOMAIN-CONTAINING PROTEIN"/>
    <property type="match status" value="1"/>
</dbReference>
<evidence type="ECO:0000313" key="4">
    <source>
        <dbReference type="Proteomes" id="UP000199073"/>
    </source>
</evidence>
<dbReference type="SUPFAM" id="SSF52499">
    <property type="entry name" value="Isochorismatase-like hydrolases"/>
    <property type="match status" value="1"/>
</dbReference>
<protein>
    <submittedName>
        <fullName evidence="3">Nicotinamidase-related amidase</fullName>
    </submittedName>
</protein>
<evidence type="ECO:0000259" key="2">
    <source>
        <dbReference type="Pfam" id="PF00857"/>
    </source>
</evidence>
<dbReference type="AlphaFoldDB" id="A0A1H0V3C2"/>
<gene>
    <name evidence="3" type="ORF">SAMN05660330_03841</name>
</gene>
<dbReference type="OrthoDB" id="9791276at2"/>
<accession>A0A1H0V3C2</accession>
<organism evidence="3 4">
    <name type="scientific">Desulforhopalus singaporensis</name>
    <dbReference type="NCBI Taxonomy" id="91360"/>
    <lineage>
        <taxon>Bacteria</taxon>
        <taxon>Pseudomonadati</taxon>
        <taxon>Thermodesulfobacteriota</taxon>
        <taxon>Desulfobulbia</taxon>
        <taxon>Desulfobulbales</taxon>
        <taxon>Desulfocapsaceae</taxon>
        <taxon>Desulforhopalus</taxon>
    </lineage>
</organism>
<dbReference type="GO" id="GO:0016787">
    <property type="term" value="F:hydrolase activity"/>
    <property type="evidence" value="ECO:0007669"/>
    <property type="project" value="UniProtKB-KW"/>
</dbReference>
<keyword evidence="4" id="KW-1185">Reference proteome</keyword>